<name>A0A5E4ULU1_9BURK</name>
<sequence>MSVACIHCVKMGAMPKAGNLAVSMSRNCASPDAANVWTNGTPQIPQLFFGFQFLVQKIVCTAQLVLDNAQRNPQALGHGFLRQSFPSNQ</sequence>
<dbReference type="Proteomes" id="UP000337189">
    <property type="component" value="Unassembled WGS sequence"/>
</dbReference>
<proteinExistence type="predicted"/>
<gene>
    <name evidence="1" type="ORF">PCO31110_02123</name>
</gene>
<organism evidence="1 2">
    <name type="scientific">Pandoraea communis</name>
    <dbReference type="NCBI Taxonomy" id="2508297"/>
    <lineage>
        <taxon>Bacteria</taxon>
        <taxon>Pseudomonadati</taxon>
        <taxon>Pseudomonadota</taxon>
        <taxon>Betaproteobacteria</taxon>
        <taxon>Burkholderiales</taxon>
        <taxon>Burkholderiaceae</taxon>
        <taxon>Pandoraea</taxon>
    </lineage>
</organism>
<evidence type="ECO:0000313" key="1">
    <source>
        <dbReference type="EMBL" id="VVE00544.1"/>
    </source>
</evidence>
<evidence type="ECO:0000313" key="2">
    <source>
        <dbReference type="Proteomes" id="UP000337189"/>
    </source>
</evidence>
<reference evidence="1 2" key="1">
    <citation type="submission" date="2019-08" db="EMBL/GenBank/DDBJ databases">
        <authorList>
            <person name="Peeters C."/>
        </authorList>
    </citation>
    <scope>NUCLEOTIDE SEQUENCE [LARGE SCALE GENOMIC DNA]</scope>
    <source>
        <strain evidence="1 2">LMG 31110</strain>
    </source>
</reference>
<dbReference type="EMBL" id="CABPSJ010000002">
    <property type="protein sequence ID" value="VVE00544.1"/>
    <property type="molecule type" value="Genomic_DNA"/>
</dbReference>
<accession>A0A5E4ULU1</accession>
<dbReference type="AlphaFoldDB" id="A0A5E4ULU1"/>
<protein>
    <submittedName>
        <fullName evidence="1">Uncharacterized protein</fullName>
    </submittedName>
</protein>